<dbReference type="PROSITE" id="PS00101">
    <property type="entry name" value="HEXAPEP_TRANSFERASES"/>
    <property type="match status" value="1"/>
</dbReference>
<keyword evidence="9" id="KW-1185">Reference proteome</keyword>
<evidence type="ECO:0000256" key="4">
    <source>
        <dbReference type="ARBA" id="ARBA00023315"/>
    </source>
</evidence>
<dbReference type="Proteomes" id="UP000287527">
    <property type="component" value="Unassembled WGS sequence"/>
</dbReference>
<evidence type="ECO:0000256" key="2">
    <source>
        <dbReference type="ARBA" id="ARBA00022679"/>
    </source>
</evidence>
<proteinExistence type="inferred from homology"/>
<accession>A0A3S3QEB3</accession>
<dbReference type="OrthoDB" id="9794407at2"/>
<dbReference type="InterPro" id="IPR041561">
    <property type="entry name" value="PglD_N"/>
</dbReference>
<keyword evidence="2 8" id="KW-0808">Transferase</keyword>
<dbReference type="PANTHER" id="PTHR43300:SF7">
    <property type="entry name" value="UDP-N-ACETYLBACILLOSAMINE N-ACETYLTRANSFERASE"/>
    <property type="match status" value="1"/>
</dbReference>
<comment type="caution">
    <text evidence="8">The sequence shown here is derived from an EMBL/GenBank/DDBJ whole genome shotgun (WGS) entry which is preliminary data.</text>
</comment>
<gene>
    <name evidence="8" type="ORF">EPI11_03910</name>
</gene>
<dbReference type="InterPro" id="IPR020019">
    <property type="entry name" value="AcTrfase_PglD-like"/>
</dbReference>
<keyword evidence="4" id="KW-0012">Acyltransferase</keyword>
<dbReference type="Gene3D" id="3.40.50.20">
    <property type="match status" value="1"/>
</dbReference>
<dbReference type="CDD" id="cd03360">
    <property type="entry name" value="LbH_AT_putative"/>
    <property type="match status" value="1"/>
</dbReference>
<dbReference type="EMBL" id="SBII01000002">
    <property type="protein sequence ID" value="RWX02377.1"/>
    <property type="molecule type" value="Genomic_DNA"/>
</dbReference>
<name>A0A3S3QEB3_9FLAO</name>
<evidence type="ECO:0000256" key="3">
    <source>
        <dbReference type="ARBA" id="ARBA00022737"/>
    </source>
</evidence>
<dbReference type="InterPro" id="IPR018357">
    <property type="entry name" value="Hexapep_transf_CS"/>
</dbReference>
<evidence type="ECO:0000256" key="6">
    <source>
        <dbReference type="PIRSR" id="PIRSR620019-2"/>
    </source>
</evidence>
<dbReference type="AlphaFoldDB" id="A0A3S3QEB3"/>
<dbReference type="Pfam" id="PF14602">
    <property type="entry name" value="Hexapep_2"/>
    <property type="match status" value="1"/>
</dbReference>
<evidence type="ECO:0000256" key="5">
    <source>
        <dbReference type="PIRSR" id="PIRSR620019-1"/>
    </source>
</evidence>
<feature type="domain" description="PglD N-terminal" evidence="7">
    <location>
        <begin position="7"/>
        <end position="80"/>
    </location>
</feature>
<dbReference type="RefSeq" id="WP_128388649.1">
    <property type="nucleotide sequence ID" value="NZ_SBII01000002.1"/>
</dbReference>
<reference evidence="8 9" key="1">
    <citation type="submission" date="2019-01" db="EMBL/GenBank/DDBJ databases">
        <title>Flavobacterium sp. nov.,isolated from freshwater.</title>
        <authorList>
            <person name="Zhang R."/>
            <person name="Du Z.-J."/>
        </authorList>
    </citation>
    <scope>NUCLEOTIDE SEQUENCE [LARGE SCALE GENOMIC DNA]</scope>
    <source>
        <strain evidence="8 9">1E403</strain>
    </source>
</reference>
<feature type="site" description="Increases basicity of active site His" evidence="5">
    <location>
        <position position="138"/>
    </location>
</feature>
<sequence>MSVNQSILIGYSGHAYVVAEAALEIGVDIIGYSDKNPVPNNPFNLEYLGFENNPDFIGWQLAASFILGIGDNSIRQKIAELVITNGKELLTVISKSASVSKTAKIGYGTFINRNAAVNALSIIGNNVILNTGCIVEHECVLGDAVHIAPGAVLAGNVTVGERSFIGANSVIKQGVAIGKDVIIGAGTVIIHDIPDGKKVVGNPGKYIE</sequence>
<dbReference type="GO" id="GO:0016746">
    <property type="term" value="F:acyltransferase activity"/>
    <property type="evidence" value="ECO:0007669"/>
    <property type="project" value="UniProtKB-KW"/>
</dbReference>
<evidence type="ECO:0000256" key="1">
    <source>
        <dbReference type="ARBA" id="ARBA00007274"/>
    </source>
</evidence>
<evidence type="ECO:0000313" key="9">
    <source>
        <dbReference type="Proteomes" id="UP000287527"/>
    </source>
</evidence>
<dbReference type="PANTHER" id="PTHR43300">
    <property type="entry name" value="ACETYLTRANSFERASE"/>
    <property type="match status" value="1"/>
</dbReference>
<organism evidence="8 9">
    <name type="scientific">Flavobacterium cerinum</name>
    <dbReference type="NCBI Taxonomy" id="2502784"/>
    <lineage>
        <taxon>Bacteria</taxon>
        <taxon>Pseudomonadati</taxon>
        <taxon>Bacteroidota</taxon>
        <taxon>Flavobacteriia</taxon>
        <taxon>Flavobacteriales</taxon>
        <taxon>Flavobacteriaceae</taxon>
        <taxon>Flavobacterium</taxon>
    </lineage>
</organism>
<dbReference type="InterPro" id="IPR001451">
    <property type="entry name" value="Hexapep"/>
</dbReference>
<feature type="active site" description="Proton acceptor" evidence="5">
    <location>
        <position position="137"/>
    </location>
</feature>
<feature type="binding site" evidence="6">
    <location>
        <position position="146"/>
    </location>
    <ligand>
        <name>acetyl-CoA</name>
        <dbReference type="ChEBI" id="CHEBI:57288"/>
    </ligand>
</feature>
<evidence type="ECO:0000259" key="7">
    <source>
        <dbReference type="Pfam" id="PF17836"/>
    </source>
</evidence>
<dbReference type="InterPro" id="IPR011004">
    <property type="entry name" value="Trimer_LpxA-like_sf"/>
</dbReference>
<keyword evidence="3" id="KW-0677">Repeat</keyword>
<comment type="similarity">
    <text evidence="1">Belongs to the transferase hexapeptide repeat family.</text>
</comment>
<dbReference type="SUPFAM" id="SSF51161">
    <property type="entry name" value="Trimeric LpxA-like enzymes"/>
    <property type="match status" value="1"/>
</dbReference>
<feature type="binding site" evidence="6">
    <location>
        <begin position="12"/>
        <end position="14"/>
    </location>
    <ligand>
        <name>substrate</name>
    </ligand>
</feature>
<evidence type="ECO:0000313" key="8">
    <source>
        <dbReference type="EMBL" id="RWX02377.1"/>
    </source>
</evidence>
<dbReference type="InterPro" id="IPR050179">
    <property type="entry name" value="Trans_hexapeptide_repeat"/>
</dbReference>
<dbReference type="Pfam" id="PF17836">
    <property type="entry name" value="PglD_N"/>
    <property type="match status" value="1"/>
</dbReference>
<feature type="binding site" evidence="6">
    <location>
        <position position="70"/>
    </location>
    <ligand>
        <name>substrate</name>
    </ligand>
</feature>
<protein>
    <submittedName>
        <fullName evidence="8">Acetyltransferase</fullName>
    </submittedName>
</protein>
<dbReference type="NCBIfam" id="TIGR03570">
    <property type="entry name" value="NeuD_NnaD"/>
    <property type="match status" value="1"/>
</dbReference>
<dbReference type="Gene3D" id="2.160.10.10">
    <property type="entry name" value="Hexapeptide repeat proteins"/>
    <property type="match status" value="1"/>
</dbReference>
<dbReference type="Pfam" id="PF00132">
    <property type="entry name" value="Hexapep"/>
    <property type="match status" value="1"/>
</dbReference>